<dbReference type="RefSeq" id="WP_107150523.1">
    <property type="nucleotide sequence ID" value="NZ_PYUC01000004.1"/>
</dbReference>
<name>A0A2T3XX73_9BURK</name>
<keyword evidence="2" id="KW-0812">Transmembrane</keyword>
<feature type="region of interest" description="Disordered" evidence="1">
    <location>
        <begin position="127"/>
        <end position="148"/>
    </location>
</feature>
<dbReference type="Proteomes" id="UP000240638">
    <property type="component" value="Unassembled WGS sequence"/>
</dbReference>
<keyword evidence="2" id="KW-0472">Membrane</keyword>
<keyword evidence="2" id="KW-1133">Transmembrane helix</keyword>
<accession>A0A2T3XX73</accession>
<protein>
    <submittedName>
        <fullName evidence="3">Uncharacterized protein</fullName>
    </submittedName>
</protein>
<sequence length="148" mass="15770">MTPERFGEIVQAYGGDPRRWPAQERASAQSWAAQHRDAARVLIDEAERLDAYLAHDLVADPSRALERRILADAGARRPDRKVGRRLGRWLGHWWPGAALAGVGLAGGVVGALAVSLLMLTGNPPPAGPQEPSYLTTAFGPTAADGSAE</sequence>
<proteinExistence type="predicted"/>
<evidence type="ECO:0000256" key="2">
    <source>
        <dbReference type="SAM" id="Phobius"/>
    </source>
</evidence>
<evidence type="ECO:0000313" key="3">
    <source>
        <dbReference type="EMBL" id="PTB21110.1"/>
    </source>
</evidence>
<dbReference type="AlphaFoldDB" id="A0A2T3XX73"/>
<organism evidence="3 4">
    <name type="scientific">Trinickia symbiotica</name>
    <dbReference type="NCBI Taxonomy" id="863227"/>
    <lineage>
        <taxon>Bacteria</taxon>
        <taxon>Pseudomonadati</taxon>
        <taxon>Pseudomonadota</taxon>
        <taxon>Betaproteobacteria</taxon>
        <taxon>Burkholderiales</taxon>
        <taxon>Burkholderiaceae</taxon>
        <taxon>Trinickia</taxon>
    </lineage>
</organism>
<gene>
    <name evidence="3" type="ORF">C9I57_10410</name>
</gene>
<feature type="transmembrane region" description="Helical" evidence="2">
    <location>
        <begin position="93"/>
        <end position="119"/>
    </location>
</feature>
<evidence type="ECO:0000313" key="4">
    <source>
        <dbReference type="Proteomes" id="UP000240638"/>
    </source>
</evidence>
<comment type="caution">
    <text evidence="3">The sequence shown here is derived from an EMBL/GenBank/DDBJ whole genome shotgun (WGS) entry which is preliminary data.</text>
</comment>
<evidence type="ECO:0000256" key="1">
    <source>
        <dbReference type="SAM" id="MobiDB-lite"/>
    </source>
</evidence>
<reference evidence="3 4" key="1">
    <citation type="submission" date="2018-03" db="EMBL/GenBank/DDBJ databases">
        <title>Whole genome analyses suggest that Burkholderia sensu lato contains two further novel genera in the rhizoxinica-symbiotica group Mycetohabitans gen. nov., and Trinickia gen. nov.: implications for the evolution of diazotrophy and nodulation in the Burkholderiaceae.</title>
        <authorList>
            <person name="Estrada De Los Santos P."/>
            <person name="Palmer M."/>
            <person name="Chavez-Ramirez B."/>
            <person name="Steenkamp E.T."/>
            <person name="Hirsch A.M."/>
            <person name="Manyaka P."/>
            <person name="Maluk M."/>
            <person name="Lafos M."/>
            <person name="Crook M."/>
            <person name="Gross E."/>
            <person name="Simon M.F."/>
            <person name="Bueno Dos Reis Junior F."/>
            <person name="Poole P.S."/>
            <person name="Venter S.N."/>
            <person name="James E.K."/>
        </authorList>
    </citation>
    <scope>NUCLEOTIDE SEQUENCE [LARGE SCALE GENOMIC DNA]</scope>
    <source>
        <strain evidence="3 4">JPY-366</strain>
    </source>
</reference>
<dbReference type="EMBL" id="PYUC01000004">
    <property type="protein sequence ID" value="PTB21110.1"/>
    <property type="molecule type" value="Genomic_DNA"/>
</dbReference>